<name>A0ABY9QQZ3_9PSED</name>
<dbReference type="PANTHER" id="PTHR39639">
    <property type="entry name" value="CHROMOSOME 16, WHOLE GENOME SHOTGUN SEQUENCE"/>
    <property type="match status" value="1"/>
</dbReference>
<dbReference type="EMBL" id="CP132921">
    <property type="protein sequence ID" value="WMW06458.1"/>
    <property type="molecule type" value="Genomic_DNA"/>
</dbReference>
<evidence type="ECO:0000313" key="2">
    <source>
        <dbReference type="EMBL" id="WMW06458.1"/>
    </source>
</evidence>
<dbReference type="GeneID" id="32808150"/>
<proteinExistence type="predicted"/>
<sequence length="339" mass="39676">MDYDVSLQTVAWFNSLRNDGSLQISPKFQRRAVWMEKERSFLMDTILGDLPFPEIYMQITTDPESGKQQHIVVDGQQRITSIIKFIDNEFGLPNNDNWSNEYFRDLSTTQKEEFWDYKVVVRFLRKTNDEEIRNTFTRLNTNNIVLNDQELRNARYKGLFKQLSERLADNPYFQSIGLFTPRDVRRMLDIEYVSELLLRQVYGITNKKDLLETAYIEFDEEFPTESDCESEFNSSISLIKNILDKDNLQYFKSKGVFHSLFGVCLEYTRSTGLSHFSNAQQLKEELTKLVVSAKQNDFSSGDEDVVIFSEVSSRSTSDKSKRAERERVFSAIFKRIEGV</sequence>
<dbReference type="Pfam" id="PF03235">
    <property type="entry name" value="GmrSD_N"/>
    <property type="match status" value="1"/>
</dbReference>
<accession>A0ABY9QQZ3</accession>
<gene>
    <name evidence="2" type="ORF">RAH46_03740</name>
</gene>
<evidence type="ECO:0000313" key="3">
    <source>
        <dbReference type="Proteomes" id="UP001183127"/>
    </source>
</evidence>
<reference evidence="2 3" key="1">
    <citation type="submission" date="2023-08" db="EMBL/GenBank/DDBJ databases">
        <title>Complete Genome Sequence of Pseudomonas entomophila TVIN A01.</title>
        <authorList>
            <person name="Shelke T."/>
            <person name="Mahar N.S."/>
            <person name="Gupta I."/>
            <person name="Gupta V."/>
        </authorList>
    </citation>
    <scope>NUCLEOTIDE SEQUENCE [LARGE SCALE GENOMIC DNA]</scope>
    <source>
        <strain evidence="2 3">TVIN-A01</strain>
    </source>
</reference>
<dbReference type="Proteomes" id="UP001183127">
    <property type="component" value="Chromosome"/>
</dbReference>
<organism evidence="2 3">
    <name type="scientific">Pseudomonas entomophila</name>
    <dbReference type="NCBI Taxonomy" id="312306"/>
    <lineage>
        <taxon>Bacteria</taxon>
        <taxon>Pseudomonadati</taxon>
        <taxon>Pseudomonadota</taxon>
        <taxon>Gammaproteobacteria</taxon>
        <taxon>Pseudomonadales</taxon>
        <taxon>Pseudomonadaceae</taxon>
        <taxon>Pseudomonas</taxon>
    </lineage>
</organism>
<dbReference type="InterPro" id="IPR004919">
    <property type="entry name" value="GmrSD_N"/>
</dbReference>
<protein>
    <submittedName>
        <fullName evidence="2">DUF262 domain-containing protein</fullName>
    </submittedName>
</protein>
<feature type="domain" description="GmrSD restriction endonucleases N-terminal" evidence="1">
    <location>
        <begin position="21"/>
        <end position="156"/>
    </location>
</feature>
<keyword evidence="3" id="KW-1185">Reference proteome</keyword>
<dbReference type="PANTHER" id="PTHR39639:SF1">
    <property type="entry name" value="DUF262 DOMAIN-CONTAINING PROTEIN"/>
    <property type="match status" value="1"/>
</dbReference>
<evidence type="ECO:0000259" key="1">
    <source>
        <dbReference type="Pfam" id="PF03235"/>
    </source>
</evidence>
<dbReference type="RefSeq" id="WP_011536207.1">
    <property type="nucleotide sequence ID" value="NZ_CP132921.1"/>
</dbReference>